<feature type="transmembrane region" description="Helical" evidence="7">
    <location>
        <begin position="192"/>
        <end position="211"/>
    </location>
</feature>
<dbReference type="InterPro" id="IPR000515">
    <property type="entry name" value="MetI-like"/>
</dbReference>
<evidence type="ECO:0000259" key="8">
    <source>
        <dbReference type="PROSITE" id="PS50928"/>
    </source>
</evidence>
<evidence type="ECO:0000256" key="7">
    <source>
        <dbReference type="RuleBase" id="RU363032"/>
    </source>
</evidence>
<gene>
    <name evidence="9" type="ORF">IAA66_09270</name>
</gene>
<proteinExistence type="inferred from homology"/>
<dbReference type="EMBL" id="DVFI01000123">
    <property type="protein sequence ID" value="HIQ63754.1"/>
    <property type="molecule type" value="Genomic_DNA"/>
</dbReference>
<keyword evidence="4 7" id="KW-0812">Transmembrane</keyword>
<dbReference type="Proteomes" id="UP000886819">
    <property type="component" value="Unassembled WGS sequence"/>
</dbReference>
<dbReference type="CDD" id="cd06261">
    <property type="entry name" value="TM_PBP2"/>
    <property type="match status" value="1"/>
</dbReference>
<evidence type="ECO:0000256" key="5">
    <source>
        <dbReference type="ARBA" id="ARBA00022989"/>
    </source>
</evidence>
<evidence type="ECO:0000256" key="3">
    <source>
        <dbReference type="ARBA" id="ARBA00022475"/>
    </source>
</evidence>
<evidence type="ECO:0000256" key="1">
    <source>
        <dbReference type="ARBA" id="ARBA00004651"/>
    </source>
</evidence>
<comment type="caution">
    <text evidence="9">The sequence shown here is derived from an EMBL/GenBank/DDBJ whole genome shotgun (WGS) entry which is preliminary data.</text>
</comment>
<dbReference type="Pfam" id="PF00528">
    <property type="entry name" value="BPD_transp_1"/>
    <property type="match status" value="1"/>
</dbReference>
<feature type="domain" description="ABC transmembrane type-1" evidence="8">
    <location>
        <begin position="84"/>
        <end position="285"/>
    </location>
</feature>
<evidence type="ECO:0000256" key="6">
    <source>
        <dbReference type="ARBA" id="ARBA00023136"/>
    </source>
</evidence>
<evidence type="ECO:0000313" key="9">
    <source>
        <dbReference type="EMBL" id="HIQ63754.1"/>
    </source>
</evidence>
<evidence type="ECO:0000313" key="10">
    <source>
        <dbReference type="Proteomes" id="UP000886819"/>
    </source>
</evidence>
<dbReference type="SUPFAM" id="SSF161098">
    <property type="entry name" value="MetI-like"/>
    <property type="match status" value="1"/>
</dbReference>
<protein>
    <submittedName>
        <fullName evidence="9">Carbohydrate ABC transporter permease</fullName>
    </submittedName>
</protein>
<keyword evidence="5 7" id="KW-1133">Transmembrane helix</keyword>
<accession>A0A9D1CKI7</accession>
<comment type="subcellular location">
    <subcellularLocation>
        <location evidence="1 7">Cell membrane</location>
        <topology evidence="1 7">Multi-pass membrane protein</topology>
    </subcellularLocation>
</comment>
<feature type="transmembrane region" description="Helical" evidence="7">
    <location>
        <begin position="150"/>
        <end position="171"/>
    </location>
</feature>
<sequence>MHKAVQAPKNKIRRTGEDRAISVFIFVVMTFVFFVTAYPFWYSLVLSFSEGNDALRGGIYLWPRTFTLANYNAVFGISYIPTAFLVSVARTVLGTVVAVLFTGVFAYALSHSKLMFRNFYMTAMLITMYFSGGLIPFYALLRALGLMNTFWVYIVPNLFSSFNAVMMINFFREIPDSLEEAAHIDGANDLTIFFRIILPCSKPLLATMALYSGVWHWNAWTDTAFYVSDPSLRTLSYVLINLIKQTESAAQTLVGRVNVSTQSYNSMTLRPAAMIVCILPIVMVYPFLQKYFVKGIMLGSVKE</sequence>
<reference evidence="9" key="2">
    <citation type="journal article" date="2021" name="PeerJ">
        <title>Extensive microbial diversity within the chicken gut microbiome revealed by metagenomics and culture.</title>
        <authorList>
            <person name="Gilroy R."/>
            <person name="Ravi A."/>
            <person name="Getino M."/>
            <person name="Pursley I."/>
            <person name="Horton D.L."/>
            <person name="Alikhan N.F."/>
            <person name="Baker D."/>
            <person name="Gharbi K."/>
            <person name="Hall N."/>
            <person name="Watson M."/>
            <person name="Adriaenssens E.M."/>
            <person name="Foster-Nyarko E."/>
            <person name="Jarju S."/>
            <person name="Secka A."/>
            <person name="Antonio M."/>
            <person name="Oren A."/>
            <person name="Chaudhuri R.R."/>
            <person name="La Ragione R."/>
            <person name="Hildebrand F."/>
            <person name="Pallen M.J."/>
        </authorList>
    </citation>
    <scope>NUCLEOTIDE SEQUENCE</scope>
    <source>
        <strain evidence="9">ChiHile30-977</strain>
    </source>
</reference>
<feature type="transmembrane region" description="Helical" evidence="7">
    <location>
        <begin position="269"/>
        <end position="288"/>
    </location>
</feature>
<dbReference type="GO" id="GO:0005886">
    <property type="term" value="C:plasma membrane"/>
    <property type="evidence" value="ECO:0007669"/>
    <property type="project" value="UniProtKB-SubCell"/>
</dbReference>
<dbReference type="PANTHER" id="PTHR43744:SF9">
    <property type="entry name" value="POLYGALACTURONAN_RHAMNOGALACTURONAN TRANSPORT SYSTEM PERMEASE PROTEIN YTCP"/>
    <property type="match status" value="1"/>
</dbReference>
<dbReference type="PANTHER" id="PTHR43744">
    <property type="entry name" value="ABC TRANSPORTER PERMEASE PROTEIN MG189-RELATED-RELATED"/>
    <property type="match status" value="1"/>
</dbReference>
<keyword evidence="2 7" id="KW-0813">Transport</keyword>
<dbReference type="AlphaFoldDB" id="A0A9D1CKI7"/>
<dbReference type="Gene3D" id="1.10.3720.10">
    <property type="entry name" value="MetI-like"/>
    <property type="match status" value="1"/>
</dbReference>
<name>A0A9D1CKI7_9FIRM</name>
<dbReference type="InterPro" id="IPR035906">
    <property type="entry name" value="MetI-like_sf"/>
</dbReference>
<keyword evidence="6 7" id="KW-0472">Membrane</keyword>
<keyword evidence="3" id="KW-1003">Cell membrane</keyword>
<dbReference type="GO" id="GO:0055085">
    <property type="term" value="P:transmembrane transport"/>
    <property type="evidence" value="ECO:0007669"/>
    <property type="project" value="InterPro"/>
</dbReference>
<organism evidence="9 10">
    <name type="scientific">Candidatus Avichristensenella intestinipullorum</name>
    <dbReference type="NCBI Taxonomy" id="2840693"/>
    <lineage>
        <taxon>Bacteria</taxon>
        <taxon>Bacillati</taxon>
        <taxon>Bacillota</taxon>
        <taxon>Clostridia</taxon>
        <taxon>Candidatus Avichristensenella</taxon>
    </lineage>
</organism>
<evidence type="ECO:0000256" key="4">
    <source>
        <dbReference type="ARBA" id="ARBA00022692"/>
    </source>
</evidence>
<feature type="transmembrane region" description="Helical" evidence="7">
    <location>
        <begin position="84"/>
        <end position="107"/>
    </location>
</feature>
<dbReference type="PROSITE" id="PS50928">
    <property type="entry name" value="ABC_TM1"/>
    <property type="match status" value="1"/>
</dbReference>
<comment type="similarity">
    <text evidence="7">Belongs to the binding-protein-dependent transport system permease family.</text>
</comment>
<reference evidence="9" key="1">
    <citation type="submission" date="2020-10" db="EMBL/GenBank/DDBJ databases">
        <authorList>
            <person name="Gilroy R."/>
        </authorList>
    </citation>
    <scope>NUCLEOTIDE SEQUENCE</scope>
    <source>
        <strain evidence="9">ChiHile30-977</strain>
    </source>
</reference>
<feature type="transmembrane region" description="Helical" evidence="7">
    <location>
        <begin position="21"/>
        <end position="41"/>
    </location>
</feature>
<feature type="transmembrane region" description="Helical" evidence="7">
    <location>
        <begin position="119"/>
        <end position="138"/>
    </location>
</feature>
<evidence type="ECO:0000256" key="2">
    <source>
        <dbReference type="ARBA" id="ARBA00022448"/>
    </source>
</evidence>